<dbReference type="AlphaFoldDB" id="A0AA42H8Y8"/>
<evidence type="ECO:0000256" key="8">
    <source>
        <dbReference type="ARBA" id="ARBA00022927"/>
    </source>
</evidence>
<dbReference type="GO" id="GO:0071973">
    <property type="term" value="P:bacterial-type flagellum-dependent cell motility"/>
    <property type="evidence" value="ECO:0007669"/>
    <property type="project" value="InterPro"/>
</dbReference>
<dbReference type="Pfam" id="PF09811">
    <property type="entry name" value="Yae1_N"/>
    <property type="match status" value="1"/>
</dbReference>
<evidence type="ECO:0000256" key="5">
    <source>
        <dbReference type="ARBA" id="ARBA00022448"/>
    </source>
</evidence>
<evidence type="ECO:0000259" key="10">
    <source>
        <dbReference type="Pfam" id="PF02108"/>
    </source>
</evidence>
<dbReference type="InterPro" id="IPR018035">
    <property type="entry name" value="Flagellar_FliH/T3SS_HrpE"/>
</dbReference>
<feature type="domain" description="Essential protein Yae1 N-terminal" evidence="11">
    <location>
        <begin position="54"/>
        <end position="91"/>
    </location>
</feature>
<protein>
    <recommendedName>
        <fullName evidence="4">Flagellar assembly protein FliH</fullName>
    </recommendedName>
</protein>
<dbReference type="GO" id="GO:0003774">
    <property type="term" value="F:cytoskeletal motor activity"/>
    <property type="evidence" value="ECO:0007669"/>
    <property type="project" value="InterPro"/>
</dbReference>
<comment type="similarity">
    <text evidence="3">Belongs to the FliH family.</text>
</comment>
<evidence type="ECO:0000256" key="2">
    <source>
        <dbReference type="ARBA" id="ARBA00004496"/>
    </source>
</evidence>
<feature type="domain" description="Flagellar assembly protein FliH/Type III secretion system HrpE" evidence="10">
    <location>
        <begin position="98"/>
        <end position="219"/>
    </location>
</feature>
<dbReference type="PANTHER" id="PTHR34982:SF1">
    <property type="entry name" value="FLAGELLAR ASSEMBLY PROTEIN FLIH"/>
    <property type="match status" value="1"/>
</dbReference>
<keyword evidence="12" id="KW-0282">Flagellum</keyword>
<reference evidence="12" key="1">
    <citation type="submission" date="2022-09" db="EMBL/GenBank/DDBJ databases">
        <title>Intensive care unit water sources are persistently colonized with multi-drug resistant bacteria and are the site of extensive horizontal gene transfer of antibiotic resistance genes.</title>
        <authorList>
            <person name="Diorio-Toth L."/>
        </authorList>
    </citation>
    <scope>NUCLEOTIDE SEQUENCE</scope>
    <source>
        <strain evidence="12">GD04147</strain>
    </source>
</reference>
<evidence type="ECO:0000259" key="11">
    <source>
        <dbReference type="Pfam" id="PF09811"/>
    </source>
</evidence>
<dbReference type="InterPro" id="IPR019191">
    <property type="entry name" value="Essential_protein_Yae1_N"/>
</dbReference>
<keyword evidence="6" id="KW-0963">Cytoplasm</keyword>
<evidence type="ECO:0000256" key="4">
    <source>
        <dbReference type="ARBA" id="ARBA00016507"/>
    </source>
</evidence>
<dbReference type="NCBIfam" id="NF009925">
    <property type="entry name" value="PRK13386.1"/>
    <property type="match status" value="1"/>
</dbReference>
<dbReference type="PANTHER" id="PTHR34982">
    <property type="entry name" value="YOP PROTEINS TRANSLOCATION PROTEIN L"/>
    <property type="match status" value="1"/>
</dbReference>
<dbReference type="Proteomes" id="UP001158076">
    <property type="component" value="Unassembled WGS sequence"/>
</dbReference>
<evidence type="ECO:0000256" key="7">
    <source>
        <dbReference type="ARBA" id="ARBA00022795"/>
    </source>
</evidence>
<dbReference type="InterPro" id="IPR000563">
    <property type="entry name" value="Flag_FliH"/>
</dbReference>
<comment type="function">
    <text evidence="1">Needed for flagellar regrowth and assembly.</text>
</comment>
<evidence type="ECO:0000313" key="13">
    <source>
        <dbReference type="Proteomes" id="UP001158076"/>
    </source>
</evidence>
<evidence type="ECO:0000313" key="12">
    <source>
        <dbReference type="EMBL" id="MDH0146415.1"/>
    </source>
</evidence>
<organism evidence="12 13">
    <name type="scientific">Stutzerimonas stutzeri</name>
    <name type="common">Pseudomonas stutzeri</name>
    <dbReference type="NCBI Taxonomy" id="316"/>
    <lineage>
        <taxon>Bacteria</taxon>
        <taxon>Pseudomonadati</taxon>
        <taxon>Pseudomonadota</taxon>
        <taxon>Gammaproteobacteria</taxon>
        <taxon>Pseudomonadales</taxon>
        <taxon>Pseudomonadaceae</taxon>
        <taxon>Stutzerimonas</taxon>
    </lineage>
</organism>
<name>A0AA42H8Y8_STUST</name>
<sequence>MTVKVIKGADRGWRPFRFPPRVKPQGPAAETLAGDPAALQRAVADGFQEGIDKGYREGLEQGREAGHREGFQRGVEDGKALGLEDGRLQGRRAFDEAGRPLDRLIESFERFRAEYEQARREELLELVQKVARQVIRCELTLHPTQLLTLAEEALTAMPGDQEDVRIHLNPEECARIRELAPERAAAWRLVPDEKLALGECRVLTAQAEADIGCQQRLDSCMETLAEHITAQG</sequence>
<evidence type="ECO:0000256" key="9">
    <source>
        <dbReference type="ARBA" id="ARBA00023225"/>
    </source>
</evidence>
<evidence type="ECO:0000256" key="3">
    <source>
        <dbReference type="ARBA" id="ARBA00006602"/>
    </source>
</evidence>
<keyword evidence="12" id="KW-0966">Cell projection</keyword>
<dbReference type="GO" id="GO:0015031">
    <property type="term" value="P:protein transport"/>
    <property type="evidence" value="ECO:0007669"/>
    <property type="project" value="UniProtKB-KW"/>
</dbReference>
<keyword evidence="12" id="KW-0969">Cilium</keyword>
<keyword evidence="8" id="KW-0653">Protein transport</keyword>
<keyword evidence="9" id="KW-1006">Bacterial flagellum protein export</keyword>
<keyword evidence="5" id="KW-0813">Transport</keyword>
<dbReference type="Pfam" id="PF02108">
    <property type="entry name" value="FliH"/>
    <property type="match status" value="1"/>
</dbReference>
<dbReference type="GO" id="GO:0005829">
    <property type="term" value="C:cytosol"/>
    <property type="evidence" value="ECO:0007669"/>
    <property type="project" value="TreeGrafter"/>
</dbReference>
<dbReference type="EMBL" id="JAODZE010000007">
    <property type="protein sequence ID" value="MDH0146415.1"/>
    <property type="molecule type" value="Genomic_DNA"/>
</dbReference>
<keyword evidence="7" id="KW-1005">Bacterial flagellum biogenesis</keyword>
<evidence type="ECO:0000256" key="6">
    <source>
        <dbReference type="ARBA" id="ARBA00022490"/>
    </source>
</evidence>
<dbReference type="GO" id="GO:0009288">
    <property type="term" value="C:bacterial-type flagellum"/>
    <property type="evidence" value="ECO:0007669"/>
    <property type="project" value="InterPro"/>
</dbReference>
<dbReference type="PRINTS" id="PR01003">
    <property type="entry name" value="FLGFLIH"/>
</dbReference>
<gene>
    <name evidence="12" type="ORF">N7335_08435</name>
</gene>
<proteinExistence type="inferred from homology"/>
<dbReference type="InterPro" id="IPR051472">
    <property type="entry name" value="T3SS_Stator/FliH"/>
</dbReference>
<accession>A0AA42H8Y8</accession>
<dbReference type="RefSeq" id="WP_014595424.1">
    <property type="nucleotide sequence ID" value="NZ_BCAJ01000003.1"/>
</dbReference>
<dbReference type="GO" id="GO:0044781">
    <property type="term" value="P:bacterial-type flagellum organization"/>
    <property type="evidence" value="ECO:0007669"/>
    <property type="project" value="UniProtKB-KW"/>
</dbReference>
<evidence type="ECO:0000256" key="1">
    <source>
        <dbReference type="ARBA" id="ARBA00003041"/>
    </source>
</evidence>
<comment type="subcellular location">
    <subcellularLocation>
        <location evidence="2">Cytoplasm</location>
    </subcellularLocation>
</comment>
<comment type="caution">
    <text evidence="12">The sequence shown here is derived from an EMBL/GenBank/DDBJ whole genome shotgun (WGS) entry which is preliminary data.</text>
</comment>